<evidence type="ECO:0000313" key="2">
    <source>
        <dbReference type="EMBL" id="KRL79633.1"/>
    </source>
</evidence>
<evidence type="ECO:0000313" key="3">
    <source>
        <dbReference type="Proteomes" id="UP000051048"/>
    </source>
</evidence>
<feature type="region of interest" description="Disordered" evidence="1">
    <location>
        <begin position="1"/>
        <end position="36"/>
    </location>
</feature>
<dbReference type="AlphaFoldDB" id="A0A0R1TE73"/>
<dbReference type="OrthoDB" id="2236215at2"/>
<reference evidence="2 3" key="1">
    <citation type="journal article" date="2015" name="Genome Announc.">
        <title>Expanding the biotechnology potential of lactobacilli through comparative genomics of 213 strains and associated genera.</title>
        <authorList>
            <person name="Sun Z."/>
            <person name="Harris H.M."/>
            <person name="McCann A."/>
            <person name="Guo C."/>
            <person name="Argimon S."/>
            <person name="Zhang W."/>
            <person name="Yang X."/>
            <person name="Jeffery I.B."/>
            <person name="Cooney J.C."/>
            <person name="Kagawa T.F."/>
            <person name="Liu W."/>
            <person name="Song Y."/>
            <person name="Salvetti E."/>
            <person name="Wrobel A."/>
            <person name="Rasinkangas P."/>
            <person name="Parkhill J."/>
            <person name="Rea M.C."/>
            <person name="O'Sullivan O."/>
            <person name="Ritari J."/>
            <person name="Douillard F.P."/>
            <person name="Paul Ross R."/>
            <person name="Yang R."/>
            <person name="Briner A.E."/>
            <person name="Felis G.E."/>
            <person name="de Vos W.M."/>
            <person name="Barrangou R."/>
            <person name="Klaenhammer T.R."/>
            <person name="Caufield P.W."/>
            <person name="Cui Y."/>
            <person name="Zhang H."/>
            <person name="O'Toole P.W."/>
        </authorList>
    </citation>
    <scope>NUCLEOTIDE SEQUENCE [LARGE SCALE GENOMIC DNA]</scope>
    <source>
        <strain evidence="2 3">DSM 15833</strain>
    </source>
</reference>
<dbReference type="PATRIC" id="fig|1423740.3.peg.457"/>
<name>A0A0R1TE73_9LACO</name>
<dbReference type="EMBL" id="AZFH01000092">
    <property type="protein sequence ID" value="KRL79633.1"/>
    <property type="molecule type" value="Genomic_DNA"/>
</dbReference>
<dbReference type="CDD" id="cd22231">
    <property type="entry name" value="RHH_NikR_HicB-like"/>
    <property type="match status" value="1"/>
</dbReference>
<feature type="compositionally biased region" description="Basic and acidic residues" evidence="1">
    <location>
        <begin position="17"/>
        <end position="31"/>
    </location>
</feature>
<organism evidence="2 3">
    <name type="scientific">Ligilactobacillus equi DSM 15833 = JCM 10991</name>
    <dbReference type="NCBI Taxonomy" id="1423740"/>
    <lineage>
        <taxon>Bacteria</taxon>
        <taxon>Bacillati</taxon>
        <taxon>Bacillota</taxon>
        <taxon>Bacilli</taxon>
        <taxon>Lactobacillales</taxon>
        <taxon>Lactobacillaceae</taxon>
        <taxon>Ligilactobacillus</taxon>
    </lineage>
</organism>
<evidence type="ECO:0000256" key="1">
    <source>
        <dbReference type="SAM" id="MobiDB-lite"/>
    </source>
</evidence>
<accession>A0A0R1TE73</accession>
<proteinExistence type="predicted"/>
<dbReference type="RefSeq" id="WP_023860395.1">
    <property type="nucleotide sequence ID" value="NZ_AZFH01000092.1"/>
</dbReference>
<protein>
    <submittedName>
        <fullName evidence="2">Uncharacterized protein</fullName>
    </submittedName>
</protein>
<comment type="caution">
    <text evidence="2">The sequence shown here is derived from an EMBL/GenBank/DDBJ whole genome shotgun (WGS) entry which is preliminary data.</text>
</comment>
<dbReference type="Proteomes" id="UP000051048">
    <property type="component" value="Unassembled WGS sequence"/>
</dbReference>
<gene>
    <name evidence="2" type="ORF">FC36_GL000426</name>
</gene>
<sequence>MAFDRTNKNIKNALNGPKRDLSPAKPVEDSKVSTNDSTTITANIPFLTAAGEKRKNYTFSLQPTVRKKLDTIAKEHGYSSASKFLNELIRQM</sequence>